<evidence type="ECO:0000256" key="7">
    <source>
        <dbReference type="ARBA" id="ARBA00032129"/>
    </source>
</evidence>
<keyword evidence="2" id="KW-0963">Cytoplasm</keyword>
<evidence type="ECO:0000256" key="6">
    <source>
        <dbReference type="ARBA" id="ARBA00032058"/>
    </source>
</evidence>
<dbReference type="GO" id="GO:0005737">
    <property type="term" value="C:cytoplasm"/>
    <property type="evidence" value="ECO:0007669"/>
    <property type="project" value="UniProtKB-SubCell"/>
</dbReference>
<dbReference type="SUPFAM" id="SSF52833">
    <property type="entry name" value="Thioredoxin-like"/>
    <property type="match status" value="1"/>
</dbReference>
<evidence type="ECO:0000256" key="1">
    <source>
        <dbReference type="ARBA" id="ARBA00004496"/>
    </source>
</evidence>
<organism evidence="8 9">
    <name type="scientific">Acrobeloides nanus</name>
    <dbReference type="NCBI Taxonomy" id="290746"/>
    <lineage>
        <taxon>Eukaryota</taxon>
        <taxon>Metazoa</taxon>
        <taxon>Ecdysozoa</taxon>
        <taxon>Nematoda</taxon>
        <taxon>Chromadorea</taxon>
        <taxon>Rhabditida</taxon>
        <taxon>Tylenchina</taxon>
        <taxon>Cephalobomorpha</taxon>
        <taxon>Cephaloboidea</taxon>
        <taxon>Cephalobidae</taxon>
        <taxon>Acrobeloides</taxon>
    </lineage>
</organism>
<keyword evidence="8" id="KW-1185">Reference proteome</keyword>
<evidence type="ECO:0000313" key="8">
    <source>
        <dbReference type="Proteomes" id="UP000887540"/>
    </source>
</evidence>
<dbReference type="Pfam" id="PF13911">
    <property type="entry name" value="AhpC-TSA_2"/>
    <property type="match status" value="1"/>
</dbReference>
<dbReference type="WBParaSite" id="ACRNAN_scaffold18405.g20287.t1">
    <property type="protein sequence ID" value="ACRNAN_scaffold18405.g20287.t1"/>
    <property type="gene ID" value="ACRNAN_scaffold18405.g20287"/>
</dbReference>
<proteinExistence type="inferred from homology"/>
<evidence type="ECO:0000256" key="3">
    <source>
        <dbReference type="ARBA" id="ARBA00023284"/>
    </source>
</evidence>
<dbReference type="InterPro" id="IPR036249">
    <property type="entry name" value="Thioredoxin-like_sf"/>
</dbReference>
<comment type="subcellular location">
    <subcellularLocation>
        <location evidence="1">Cytoplasm</location>
    </subcellularLocation>
</comment>
<evidence type="ECO:0000313" key="9">
    <source>
        <dbReference type="WBParaSite" id="ACRNAN_scaffold18405.g20287.t1"/>
    </source>
</evidence>
<name>A0A914D3R7_9BILA</name>
<dbReference type="AlphaFoldDB" id="A0A914D3R7"/>
<comment type="similarity">
    <text evidence="4">Belongs to the peroxiredoxin-like PRXL2 family. PRXL2A subfamily.</text>
</comment>
<evidence type="ECO:0000256" key="2">
    <source>
        <dbReference type="ARBA" id="ARBA00022490"/>
    </source>
</evidence>
<keyword evidence="3" id="KW-0676">Redox-active center</keyword>
<reference evidence="9" key="1">
    <citation type="submission" date="2022-11" db="UniProtKB">
        <authorList>
            <consortium name="WormBaseParasite"/>
        </authorList>
    </citation>
    <scope>IDENTIFICATION</scope>
</reference>
<evidence type="ECO:0000256" key="5">
    <source>
        <dbReference type="ARBA" id="ARBA00023849"/>
    </source>
</evidence>
<dbReference type="PANTHER" id="PTHR28630:SF31">
    <property type="entry name" value="PEROXIREDOXIN-LIKE 2A"/>
    <property type="match status" value="1"/>
</dbReference>
<dbReference type="PANTHER" id="PTHR28630">
    <property type="match status" value="1"/>
</dbReference>
<dbReference type="InterPro" id="IPR032801">
    <property type="entry name" value="PXL2A/B/C"/>
</dbReference>
<evidence type="ECO:0000256" key="4">
    <source>
        <dbReference type="ARBA" id="ARBA00023787"/>
    </source>
</evidence>
<dbReference type="Proteomes" id="UP000887540">
    <property type="component" value="Unplaced"/>
</dbReference>
<dbReference type="Gene3D" id="3.40.30.10">
    <property type="entry name" value="Glutaredoxin"/>
    <property type="match status" value="1"/>
</dbReference>
<dbReference type="GO" id="GO:0016209">
    <property type="term" value="F:antioxidant activity"/>
    <property type="evidence" value="ECO:0007669"/>
    <property type="project" value="TreeGrafter"/>
</dbReference>
<sequence length="139" mass="15924">MAVRRPGCAFCRKEAKELSSIKDQLDKAGVRLLGVVHETKGVNEFKPYLAGDVYYDSEKKFFGPKERWLPLWMGFLRFSTYANLYKTKKAGVEGNMEGEGRLLGGVYLINKNEMVYGHLEKEWGDNVEIEEILEALKKI</sequence>
<protein>
    <recommendedName>
        <fullName evidence="5">Peroxiredoxin-like 2A</fullName>
    </recommendedName>
    <alternativeName>
        <fullName evidence="7">Peroxiredoxin-like 2 activated in M-CSF stimulated monocytes</fullName>
    </alternativeName>
    <alternativeName>
        <fullName evidence="6">Redox-regulatory protein FAM213A</fullName>
    </alternativeName>
</protein>
<accession>A0A914D3R7</accession>